<reference evidence="1 2" key="1">
    <citation type="submission" date="2018-03" db="EMBL/GenBank/DDBJ databases">
        <title>Draft genome of Nitrosomonas supralitoralis APG5.</title>
        <authorList>
            <person name="Urakawa H."/>
            <person name="Lopez J.V."/>
        </authorList>
    </citation>
    <scope>NUCLEOTIDE SEQUENCE [LARGE SCALE GENOMIC DNA]</scope>
    <source>
        <strain evidence="1 2">APG5</strain>
    </source>
</reference>
<dbReference type="Proteomes" id="UP000241912">
    <property type="component" value="Unassembled WGS sequence"/>
</dbReference>
<protein>
    <recommendedName>
        <fullName evidence="3">DNA-binding protein</fullName>
    </recommendedName>
</protein>
<gene>
    <name evidence="1" type="ORF">C7H79_11240</name>
</gene>
<accession>A0A2P7NTS7</accession>
<organism evidence="1 2">
    <name type="scientific">Nitrosomonas supralitoralis</name>
    <dbReference type="NCBI Taxonomy" id="2116706"/>
    <lineage>
        <taxon>Bacteria</taxon>
        <taxon>Pseudomonadati</taxon>
        <taxon>Pseudomonadota</taxon>
        <taxon>Betaproteobacteria</taxon>
        <taxon>Nitrosomonadales</taxon>
        <taxon>Nitrosomonadaceae</taxon>
        <taxon>Nitrosomonas</taxon>
    </lineage>
</organism>
<comment type="caution">
    <text evidence="1">The sequence shown here is derived from an EMBL/GenBank/DDBJ whole genome shotgun (WGS) entry which is preliminary data.</text>
</comment>
<dbReference type="AlphaFoldDB" id="A0A2P7NTS7"/>
<evidence type="ECO:0000313" key="1">
    <source>
        <dbReference type="EMBL" id="PSJ16845.1"/>
    </source>
</evidence>
<dbReference type="RefSeq" id="WP_106707363.1">
    <property type="nucleotide sequence ID" value="NZ_PXXU01000034.1"/>
</dbReference>
<evidence type="ECO:0008006" key="3">
    <source>
        <dbReference type="Google" id="ProtNLM"/>
    </source>
</evidence>
<proteinExistence type="predicted"/>
<sequence>MLSLKEISEALGGISRNHALKLLTDCGVRHKVLLSRNGKKIYYDITKEQIQKGVLKEKDPKQIAIQQGIALLILEAALNRH</sequence>
<keyword evidence="2" id="KW-1185">Reference proteome</keyword>
<name>A0A2P7NTS7_9PROT</name>
<dbReference type="OrthoDB" id="9798835at2"/>
<dbReference type="EMBL" id="PXXU01000034">
    <property type="protein sequence ID" value="PSJ16845.1"/>
    <property type="molecule type" value="Genomic_DNA"/>
</dbReference>
<evidence type="ECO:0000313" key="2">
    <source>
        <dbReference type="Proteomes" id="UP000241912"/>
    </source>
</evidence>